<evidence type="ECO:0000256" key="1">
    <source>
        <dbReference type="SAM" id="MobiDB-lite"/>
    </source>
</evidence>
<dbReference type="AlphaFoldDB" id="A0AAW0SVA2"/>
<gene>
    <name evidence="2" type="ORF">O3P69_009455</name>
</gene>
<evidence type="ECO:0000313" key="2">
    <source>
        <dbReference type="EMBL" id="KAK8378747.1"/>
    </source>
</evidence>
<comment type="caution">
    <text evidence="2">The sequence shown here is derived from an EMBL/GenBank/DDBJ whole genome shotgun (WGS) entry which is preliminary data.</text>
</comment>
<name>A0AAW0SVA2_SCYPA</name>
<dbReference type="EMBL" id="JARAKH010000044">
    <property type="protein sequence ID" value="KAK8378747.1"/>
    <property type="molecule type" value="Genomic_DNA"/>
</dbReference>
<protein>
    <submittedName>
        <fullName evidence="2">Uncharacterized protein</fullName>
    </submittedName>
</protein>
<proteinExistence type="predicted"/>
<feature type="region of interest" description="Disordered" evidence="1">
    <location>
        <begin position="61"/>
        <end position="108"/>
    </location>
</feature>
<keyword evidence="3" id="KW-1185">Reference proteome</keyword>
<feature type="compositionally biased region" description="Basic and acidic residues" evidence="1">
    <location>
        <begin position="81"/>
        <end position="97"/>
    </location>
</feature>
<sequence>MNSAPKADLISILMFGICVPTEIPVTDIKTCVLIDEHIQTPGKPLGCQTSGTSWEPVKCLPRQTENGRRGASAGSVGRPGDQVDWKRNTRSSRKQDTRLPWCRTFHAQ</sequence>
<dbReference type="Proteomes" id="UP001487740">
    <property type="component" value="Unassembled WGS sequence"/>
</dbReference>
<evidence type="ECO:0000313" key="3">
    <source>
        <dbReference type="Proteomes" id="UP001487740"/>
    </source>
</evidence>
<reference evidence="2 3" key="1">
    <citation type="submission" date="2023-03" db="EMBL/GenBank/DDBJ databases">
        <title>High-quality genome of Scylla paramamosain provides insights in environmental adaptation.</title>
        <authorList>
            <person name="Zhang L."/>
        </authorList>
    </citation>
    <scope>NUCLEOTIDE SEQUENCE [LARGE SCALE GENOMIC DNA]</scope>
    <source>
        <strain evidence="2">LZ_2023a</strain>
        <tissue evidence="2">Muscle</tissue>
    </source>
</reference>
<accession>A0AAW0SVA2</accession>
<feature type="compositionally biased region" description="Low complexity" evidence="1">
    <location>
        <begin position="69"/>
        <end position="80"/>
    </location>
</feature>
<organism evidence="2 3">
    <name type="scientific">Scylla paramamosain</name>
    <name type="common">Mud crab</name>
    <dbReference type="NCBI Taxonomy" id="85552"/>
    <lineage>
        <taxon>Eukaryota</taxon>
        <taxon>Metazoa</taxon>
        <taxon>Ecdysozoa</taxon>
        <taxon>Arthropoda</taxon>
        <taxon>Crustacea</taxon>
        <taxon>Multicrustacea</taxon>
        <taxon>Malacostraca</taxon>
        <taxon>Eumalacostraca</taxon>
        <taxon>Eucarida</taxon>
        <taxon>Decapoda</taxon>
        <taxon>Pleocyemata</taxon>
        <taxon>Brachyura</taxon>
        <taxon>Eubrachyura</taxon>
        <taxon>Portunoidea</taxon>
        <taxon>Portunidae</taxon>
        <taxon>Portuninae</taxon>
        <taxon>Scylla</taxon>
    </lineage>
</organism>